<feature type="region of interest" description="Disordered" evidence="2">
    <location>
        <begin position="1985"/>
        <end position="2007"/>
    </location>
</feature>
<dbReference type="GO" id="GO:0005795">
    <property type="term" value="C:Golgi stack"/>
    <property type="evidence" value="ECO:0000318"/>
    <property type="project" value="GO_Central"/>
</dbReference>
<dbReference type="Gramene" id="PNW74432">
    <property type="protein sequence ID" value="PNW74432"/>
    <property type="gene ID" value="CHLRE_12g483800v5"/>
</dbReference>
<feature type="compositionally biased region" description="Low complexity" evidence="2">
    <location>
        <begin position="1792"/>
        <end position="1801"/>
    </location>
</feature>
<proteinExistence type="predicted"/>
<feature type="compositionally biased region" description="Polar residues" evidence="2">
    <location>
        <begin position="1723"/>
        <end position="1734"/>
    </location>
</feature>
<name>A0A2K3D1M4_CHLRE</name>
<dbReference type="PANTHER" id="PTHR10013:SF0">
    <property type="entry name" value="GENERAL VESICULAR TRANSPORT FACTOR P115"/>
    <property type="match status" value="1"/>
</dbReference>
<feature type="region of interest" description="Disordered" evidence="2">
    <location>
        <begin position="1416"/>
        <end position="1802"/>
    </location>
</feature>
<feature type="region of interest" description="Disordered" evidence="2">
    <location>
        <begin position="158"/>
        <end position="242"/>
    </location>
</feature>
<keyword evidence="1" id="KW-0175">Coiled coil</keyword>
<feature type="compositionally biased region" description="Low complexity" evidence="2">
    <location>
        <begin position="1288"/>
        <end position="1337"/>
    </location>
</feature>
<dbReference type="GeneID" id="66055381"/>
<feature type="region of interest" description="Disordered" evidence="2">
    <location>
        <begin position="1923"/>
        <end position="1971"/>
    </location>
</feature>
<feature type="coiled-coil region" evidence="1">
    <location>
        <begin position="915"/>
        <end position="942"/>
    </location>
</feature>
<feature type="compositionally biased region" description="Low complexity" evidence="2">
    <location>
        <begin position="1355"/>
        <end position="1364"/>
    </location>
</feature>
<feature type="region of interest" description="Disordered" evidence="2">
    <location>
        <begin position="369"/>
        <end position="389"/>
    </location>
</feature>
<feature type="compositionally biased region" description="Acidic residues" evidence="2">
    <location>
        <begin position="1641"/>
        <end position="1659"/>
    </location>
</feature>
<feature type="compositionally biased region" description="Low complexity" evidence="2">
    <location>
        <begin position="1441"/>
        <end position="1460"/>
    </location>
</feature>
<feature type="compositionally biased region" description="Low complexity" evidence="2">
    <location>
        <begin position="1944"/>
        <end position="1971"/>
    </location>
</feature>
<accession>A0A2K3D1M4</accession>
<feature type="region of interest" description="Disordered" evidence="2">
    <location>
        <begin position="2039"/>
        <end position="2069"/>
    </location>
</feature>
<dbReference type="GO" id="GO:0006886">
    <property type="term" value="P:intracellular protein transport"/>
    <property type="evidence" value="ECO:0000318"/>
    <property type="project" value="GO_Central"/>
</dbReference>
<evidence type="ECO:0000256" key="2">
    <source>
        <dbReference type="SAM" id="MobiDB-lite"/>
    </source>
</evidence>
<organism evidence="3 4">
    <name type="scientific">Chlamydomonas reinhardtii</name>
    <name type="common">Chlamydomonas smithii</name>
    <dbReference type="NCBI Taxonomy" id="3055"/>
    <lineage>
        <taxon>Eukaryota</taxon>
        <taxon>Viridiplantae</taxon>
        <taxon>Chlorophyta</taxon>
        <taxon>core chlorophytes</taxon>
        <taxon>Chlorophyceae</taxon>
        <taxon>CS clade</taxon>
        <taxon>Chlamydomonadales</taxon>
        <taxon>Chlamydomonadaceae</taxon>
        <taxon>Chlamydomonas</taxon>
    </lineage>
</organism>
<dbReference type="InParanoid" id="A0A2K3D1M4"/>
<feature type="compositionally biased region" description="Low complexity" evidence="2">
    <location>
        <begin position="1993"/>
        <end position="2007"/>
    </location>
</feature>
<feature type="compositionally biased region" description="Basic residues" evidence="2">
    <location>
        <begin position="1338"/>
        <end position="1347"/>
    </location>
</feature>
<dbReference type="PANTHER" id="PTHR10013">
    <property type="entry name" value="GENERAL VESICULAR TRANSPORT FACTOR P115"/>
    <property type="match status" value="1"/>
</dbReference>
<feature type="compositionally biased region" description="Pro residues" evidence="2">
    <location>
        <begin position="376"/>
        <end position="385"/>
    </location>
</feature>
<dbReference type="OrthoDB" id="547318at2759"/>
<feature type="coiled-coil region" evidence="1">
    <location>
        <begin position="678"/>
        <end position="761"/>
    </location>
</feature>
<dbReference type="KEGG" id="cre:CHLRE_12g483800v5"/>
<reference evidence="3 4" key="1">
    <citation type="journal article" date="2007" name="Science">
        <title>The Chlamydomonas genome reveals the evolution of key animal and plant functions.</title>
        <authorList>
            <person name="Merchant S.S."/>
            <person name="Prochnik S.E."/>
            <person name="Vallon O."/>
            <person name="Harris E.H."/>
            <person name="Karpowicz S.J."/>
            <person name="Witman G.B."/>
            <person name="Terry A."/>
            <person name="Salamov A."/>
            <person name="Fritz-Laylin L.K."/>
            <person name="Marechal-Drouard L."/>
            <person name="Marshall W.F."/>
            <person name="Qu L.H."/>
            <person name="Nelson D.R."/>
            <person name="Sanderfoot A.A."/>
            <person name="Spalding M.H."/>
            <person name="Kapitonov V.V."/>
            <person name="Ren Q."/>
            <person name="Ferris P."/>
            <person name="Lindquist E."/>
            <person name="Shapiro H."/>
            <person name="Lucas S.M."/>
            <person name="Grimwood J."/>
            <person name="Schmutz J."/>
            <person name="Cardol P."/>
            <person name="Cerutti H."/>
            <person name="Chanfreau G."/>
            <person name="Chen C.L."/>
            <person name="Cognat V."/>
            <person name="Croft M.T."/>
            <person name="Dent R."/>
            <person name="Dutcher S."/>
            <person name="Fernandez E."/>
            <person name="Fukuzawa H."/>
            <person name="Gonzalez-Ballester D."/>
            <person name="Gonzalez-Halphen D."/>
            <person name="Hallmann A."/>
            <person name="Hanikenne M."/>
            <person name="Hippler M."/>
            <person name="Inwood W."/>
            <person name="Jabbari K."/>
            <person name="Kalanon M."/>
            <person name="Kuras R."/>
            <person name="Lefebvre P.A."/>
            <person name="Lemaire S.D."/>
            <person name="Lobanov A.V."/>
            <person name="Lohr M."/>
            <person name="Manuell A."/>
            <person name="Meier I."/>
            <person name="Mets L."/>
            <person name="Mittag M."/>
            <person name="Mittelmeier T."/>
            <person name="Moroney J.V."/>
            <person name="Moseley J."/>
            <person name="Napoli C."/>
            <person name="Nedelcu A.M."/>
            <person name="Niyogi K."/>
            <person name="Novoselov S.V."/>
            <person name="Paulsen I.T."/>
            <person name="Pazour G."/>
            <person name="Purton S."/>
            <person name="Ral J.P."/>
            <person name="Riano-Pachon D.M."/>
            <person name="Riekhof W."/>
            <person name="Rymarquis L."/>
            <person name="Schroda M."/>
            <person name="Stern D."/>
            <person name="Umen J."/>
            <person name="Willows R."/>
            <person name="Wilson N."/>
            <person name="Zimmer S.L."/>
            <person name="Allmer J."/>
            <person name="Balk J."/>
            <person name="Bisova K."/>
            <person name="Chen C.J."/>
            <person name="Elias M."/>
            <person name="Gendler K."/>
            <person name="Hauser C."/>
            <person name="Lamb M.R."/>
            <person name="Ledford H."/>
            <person name="Long J.C."/>
            <person name="Minagawa J."/>
            <person name="Page M.D."/>
            <person name="Pan J."/>
            <person name="Pootakham W."/>
            <person name="Roje S."/>
            <person name="Rose A."/>
            <person name="Stahlberg E."/>
            <person name="Terauchi A.M."/>
            <person name="Yang P."/>
            <person name="Ball S."/>
            <person name="Bowler C."/>
            <person name="Dieckmann C.L."/>
            <person name="Gladyshev V.N."/>
            <person name="Green P."/>
            <person name="Jorgensen R."/>
            <person name="Mayfield S."/>
            <person name="Mueller-Roeber B."/>
            <person name="Rajamani S."/>
            <person name="Sayre R.T."/>
            <person name="Brokstein P."/>
            <person name="Dubchak I."/>
            <person name="Goodstein D."/>
            <person name="Hornick L."/>
            <person name="Huang Y.W."/>
            <person name="Jhaveri J."/>
            <person name="Luo Y."/>
            <person name="Martinez D."/>
            <person name="Ngau W.C."/>
            <person name="Otillar B."/>
            <person name="Poliakov A."/>
            <person name="Porter A."/>
            <person name="Szajkowski L."/>
            <person name="Werner G."/>
            <person name="Zhou K."/>
            <person name="Grigoriev I.V."/>
            <person name="Rokhsar D.S."/>
            <person name="Grossman A.R."/>
        </authorList>
    </citation>
    <scope>NUCLEOTIDE SEQUENCE [LARGE SCALE GENOMIC DNA]</scope>
    <source>
        <strain evidence="4">CC-503</strain>
    </source>
</reference>
<dbReference type="GO" id="GO:0061025">
    <property type="term" value="P:membrane fusion"/>
    <property type="evidence" value="ECO:0000318"/>
    <property type="project" value="GO_Central"/>
</dbReference>
<feature type="compositionally biased region" description="Low complexity" evidence="2">
    <location>
        <begin position="1661"/>
        <end position="1687"/>
    </location>
</feature>
<feature type="coiled-coil region" evidence="1">
    <location>
        <begin position="518"/>
        <end position="566"/>
    </location>
</feature>
<dbReference type="GO" id="GO:0006888">
    <property type="term" value="P:endoplasmic reticulum to Golgi vesicle-mediated transport"/>
    <property type="evidence" value="ECO:0000318"/>
    <property type="project" value="GO_Central"/>
</dbReference>
<dbReference type="GO" id="GO:0012507">
    <property type="term" value="C:ER to Golgi transport vesicle membrane"/>
    <property type="evidence" value="ECO:0000318"/>
    <property type="project" value="GO_Central"/>
</dbReference>
<dbReference type="GO" id="GO:0048211">
    <property type="term" value="P:Golgi vesicle docking"/>
    <property type="evidence" value="ECO:0000318"/>
    <property type="project" value="GO_Central"/>
</dbReference>
<feature type="compositionally biased region" description="Low complexity" evidence="2">
    <location>
        <begin position="1416"/>
        <end position="1426"/>
    </location>
</feature>
<dbReference type="InterPro" id="IPR024095">
    <property type="entry name" value="Vesicle_P115"/>
</dbReference>
<feature type="region of interest" description="Disordered" evidence="2">
    <location>
        <begin position="1288"/>
        <end position="1385"/>
    </location>
</feature>
<gene>
    <name evidence="3" type="ORF">CHLRE_12g483800v5</name>
</gene>
<dbReference type="RefSeq" id="XP_042917896.1">
    <property type="nucleotide sequence ID" value="XM_043067801.1"/>
</dbReference>
<dbReference type="EMBL" id="CM008973">
    <property type="protein sequence ID" value="PNW74432.1"/>
    <property type="molecule type" value="Genomic_DNA"/>
</dbReference>
<dbReference type="Proteomes" id="UP000006906">
    <property type="component" value="Chromosome 12"/>
</dbReference>
<protein>
    <submittedName>
        <fullName evidence="3">Uncharacterized protein</fullName>
    </submittedName>
</protein>
<keyword evidence="4" id="KW-1185">Reference proteome</keyword>
<dbReference type="GO" id="GO:0005783">
    <property type="term" value="C:endoplasmic reticulum"/>
    <property type="evidence" value="ECO:0000318"/>
    <property type="project" value="GO_Central"/>
</dbReference>
<evidence type="ECO:0000313" key="4">
    <source>
        <dbReference type="Proteomes" id="UP000006906"/>
    </source>
</evidence>
<evidence type="ECO:0000313" key="3">
    <source>
        <dbReference type="EMBL" id="PNW74432.1"/>
    </source>
</evidence>
<feature type="compositionally biased region" description="Gly residues" evidence="2">
    <location>
        <begin position="1540"/>
        <end position="1554"/>
    </location>
</feature>
<feature type="compositionally biased region" description="Polar residues" evidence="2">
    <location>
        <begin position="1477"/>
        <end position="1489"/>
    </location>
</feature>
<feature type="region of interest" description="Disordered" evidence="2">
    <location>
        <begin position="2257"/>
        <end position="2278"/>
    </location>
</feature>
<dbReference type="OMA" id="TDYWRQV"/>
<sequence>MLPTSSSALSSYTSSISISNGVLPHGAAASSGGWEQPESVAGAVLGSAGGARYGDKGDSHGALPPSAAAQPLQPAEASALGALLQSPEAGSNVLLGKWATGEVPLLVPLVGGAATNMSLDESYGDAQDALIARYLLLLGAGQHLQQQQQQQEQQQQQSVALAAGAGGGQWQRQRARGSVGQLELRPHLNAAAPSASGLPRPDLHLDFSAMPRRGTSTGPGPDINLGSTAGGQGSSAAAPSPAAASASAAAPLLLRSLGLDQASLAARHMPEALVGALHRSLAASAAAFFRTCLAERRKLAALMSGGEAVPLADRVLAFIIGTEGELQPASALPDMQELREAGDVELLLNSVTPPGAAPYRHAHLHHELQWERAQSPPSPPPPPAEPEPDLEALMDIDKITALAAAGNVPGLRALLRGLVNALAYSRINLSERLEAEAARAQREWQRGEAAQSSCMQLREQLAGRNRVLAERDAQLQAAVVRAAAAEEELVAERGGAAGLRAQLRALQADSEQQLAGLKAGLEAQIADLKQALHGATDDVGGVGLGAQLAAARADLALAELRQAQERAVSGQLRVMLDSARGQLATHRDRAAAAGAEVERLTRLVAAAQDLANASSGGLSLLEQQLGAEKAAHRRTTERLQAVSWRLEGARCSVVDMRSRAAAALRRLQTVLGETTLRAAAAERQAADREWELRATRRELEELGASAQALKERNVRLETEAAAARQEAITAKLDGDEAGAALAAAKGALAAAEARVAALQEQVTAGAEAVLAGKAASARLEELDKEHGELQSSFTALSAAHQSLSAAHAALTGELGAMRERVTELERRDALRVDLTARHDALLAEHSSLRALSEELSKELTSSKAAYVVLKKHADALAGQVQEYRYKSDRASADLEQEREGHRATRAELDITAAQREDLSTRCDALMQRVDEMEKHVAVADAEAARCRRAADLAEQQRAEAFALRDAWTRVRLLVSSDVREYLSAISGQLGSLESLLGSSRADLTALQARLLDLPPGALDGSGLAAPQVPYEMAQRVCASLFQMVSCGGQLLQTQAEIRTTLLDRLDHVEDGLQERLRSATDYWRQVLALSRGSPRAMVQVVERMTGQVCRELELDPSNPLARMVPIGVLEEAGVELSTQHERLGGLRGSAHAAEGAREAAVKLLDYEREVSTARAAEYQSLVEALSGEVGRLRARVSALEANNAMQHKATADMQRMLTDAEWKVSKAQEREALLGAKYMVPLGRESRAVQTVFSDLHHHHMVAPLQGQLLLAAPGSLSGEAQAEAEAAAAAARGRGRSRAASPRPTASAAPSRPLSAATTAASQRARSGSGSPSRGPASRHRTRSRHVTSGAGLSEPGEATSAAEETEGGDWEDMRVTGSGESEAGGVGGAAVRALETAFAGAAASAAAAAAASASTPTSSPAQPSLPLHMLPSASAGHGAPSPDSPASLPPLTALNSPAGTLASSGLSPRLPSAAGGSSTAVSFSPTAAGSHRQPHPQPQPQPHNQRPASAMVAPLSGLSEARRAANVPSRSNPNSPRGTGGLAVGGPGGPSRLGGANSVPGAAAGQLSRLPQAQAQSQRRRHPDQVSRGSSGGGAGAAEGSWAALPTVKSTVSYGDDEEEGEGERSGSDVYGDSNAGGDEGEDEGGYEDEDEGDEYDLPPAAARTPSASATAAAAAAFASRTSPAVGDAGQEGVWQPQLVPQRSAANHSAGAGPDSPLSPLRQNLQQHQQRPYTAAPGGSGSVHNHPPSPAPARATASMGGTVAFALPAGSPLPQHHRSAGGGGGPTSPAPTTTTTASGIPHGWQQRAWDWVPEAAALAARGGPGGGPLQPYSRQALLEVLADIHFTKAHADQVSAAAAFPQVTMQQYVGAYFAARHGPRGSNPPATEMALAQLLLSLEAHSALYEVMLFARLAKLEAYTSKPTSHHRNSLRPATATSRTFSASPAGSGPSSPASAASRMRPGSSRPGINTSAAAVAATYGGGGSGGGGMTSPRSPAAGGGTAAARSSRLMSAQANAAAYGAQRGGNQHQHLFAHAKQGPGAAAGNSGVDEGPAGAGPGPGGETTLRLRTGASPAVTSSGNSAYSNGGDPQQQQLVAVVVPAVPRLRLGGQRQRLAEVLVSEGLARALAELRGVAGMEPFAQFAAAGRLLGRLRQSDLGAPLREEQHPELHYLVCGCSATLGLDEPPELVMAAGELPYGQDVMLLQVPNVALDSLSYLAADDVDRPPPAGGNGPGGWRRRAVLLLSPAIVEAAAASMPPGERPSSGVGSHGQPYGASSAAHSSAAAELAALLGCALAPMLMPGGCGWRLELQGGGPLGPLGVPPPASATSRPLLAAAEVVTAVNLAALKPRAALAVLPSQLQVKWERLLAHLRGVAGLVAAAADRGALLAVQQLAPAARATYRAAAGLSLAVAAPGGGGGGWAEAGGGGGVLLGSGEDLLLQAHAAPWSGDEELHMRAAQPAHEMAAGAAAAAAAAGGQAQAQGQGQGGAQERRRHALARVALLGRWAESQEYRGTLRAAVMGAGV</sequence>
<evidence type="ECO:0000256" key="1">
    <source>
        <dbReference type="SAM" id="Coils"/>
    </source>
</evidence>